<dbReference type="GO" id="GO:0051539">
    <property type="term" value="F:4 iron, 4 sulfur cluster binding"/>
    <property type="evidence" value="ECO:0007669"/>
    <property type="project" value="UniProtKB-KW"/>
</dbReference>
<evidence type="ECO:0000256" key="3">
    <source>
        <dbReference type="ARBA" id="ARBA00022723"/>
    </source>
</evidence>
<evidence type="ECO:0000259" key="7">
    <source>
        <dbReference type="PROSITE" id="PS51918"/>
    </source>
</evidence>
<accession>A0A2M7FYZ7</accession>
<evidence type="ECO:0000313" key="9">
    <source>
        <dbReference type="Proteomes" id="UP000231019"/>
    </source>
</evidence>
<protein>
    <submittedName>
        <fullName evidence="8">Uncharacterized protein</fullName>
    </submittedName>
</protein>
<dbReference type="CDD" id="cd01335">
    <property type="entry name" value="Radical_SAM"/>
    <property type="match status" value="1"/>
</dbReference>
<dbReference type="InterPro" id="IPR006638">
    <property type="entry name" value="Elp3/MiaA/NifB-like_rSAM"/>
</dbReference>
<dbReference type="SUPFAM" id="SSF102114">
    <property type="entry name" value="Radical SAM enzymes"/>
    <property type="match status" value="1"/>
</dbReference>
<comment type="caution">
    <text evidence="8">The sequence shown here is derived from an EMBL/GenBank/DDBJ whole genome shotgun (WGS) entry which is preliminary data.</text>
</comment>
<organism evidence="8 9">
    <name type="scientific">bacterium (Candidatus Blackallbacteria) CG17_big_fil_post_rev_8_21_14_2_50_48_46</name>
    <dbReference type="NCBI Taxonomy" id="2014261"/>
    <lineage>
        <taxon>Bacteria</taxon>
        <taxon>Candidatus Blackallbacteria</taxon>
    </lineage>
</organism>
<dbReference type="Pfam" id="PF04055">
    <property type="entry name" value="Radical_SAM"/>
    <property type="match status" value="1"/>
</dbReference>
<dbReference type="SMART" id="SM00729">
    <property type="entry name" value="Elp3"/>
    <property type="match status" value="1"/>
</dbReference>
<sequence>MKPVVVGLVQMNQRFFEQSFLPYSTALLQAQVQAHSPRPERYLFLLPVFLIMSADSALPQLMAADIVGFSVYVWNLQHSLALAKALKARKPSVRIVFGGPQVPNRAEAFLREHPQVDLCCHGPGEAVFLELLERFPEKDWQAIPGTSYLDEQGRFQSFAQAPWKRDLAALASPYLQGTLDPLISLYPGESWVAPWETNRGCPFSCAFCDWGSATGSKVLQFPLEKLQAELHWFGERKIASLMCCDANFGMLKRDEELVEELIQVRQGTGFPQDIHTQSAKNATERVFRIQKTLSENGLSRGATLSFQSLDAQALRDIQRENISLESYRELQQRFKQVGVPTYTDLLIGVPGETVASFLRGLETVIRGGQHEQVRFYEISLLPNAPMAQPEYRSQHQLETVWVPAVVPWDKVVAVSNDDERYELVIGSKSYSRKDWREMRIMAWLIDLLYFYHRALQMPLLFLIALEQLSLATLLQNWMQLSAEAYPLSAEIRAFFERRALGIQAGEPLYSPGPAVPGQKEQRWLSAINLIYCGLIENHLLERFFEECGRWLETERKNSSGQRVSAEVLQQSVGLCSEAFKASYYLPAREQHLNWNLEEVYQGLLKGETLALRETSRVFQPRGGGAYWLESPVLSV</sequence>
<evidence type="ECO:0000256" key="4">
    <source>
        <dbReference type="ARBA" id="ARBA00023004"/>
    </source>
</evidence>
<comment type="cofactor">
    <cofactor evidence="1">
        <name>[4Fe-4S] cluster</name>
        <dbReference type="ChEBI" id="CHEBI:49883"/>
    </cofactor>
</comment>
<dbReference type="PROSITE" id="PS51332">
    <property type="entry name" value="B12_BINDING"/>
    <property type="match status" value="1"/>
</dbReference>
<dbReference type="GO" id="GO:0031419">
    <property type="term" value="F:cobalamin binding"/>
    <property type="evidence" value="ECO:0007669"/>
    <property type="project" value="InterPro"/>
</dbReference>
<dbReference type="GO" id="GO:0003824">
    <property type="term" value="F:catalytic activity"/>
    <property type="evidence" value="ECO:0007669"/>
    <property type="project" value="InterPro"/>
</dbReference>
<evidence type="ECO:0000256" key="2">
    <source>
        <dbReference type="ARBA" id="ARBA00022691"/>
    </source>
</evidence>
<gene>
    <name evidence="8" type="ORF">COW36_21390</name>
</gene>
<proteinExistence type="predicted"/>
<keyword evidence="3" id="KW-0479">Metal-binding</keyword>
<dbReference type="InterPro" id="IPR006158">
    <property type="entry name" value="Cobalamin-bd"/>
</dbReference>
<dbReference type="InterPro" id="IPR007197">
    <property type="entry name" value="rSAM"/>
</dbReference>
<dbReference type="AlphaFoldDB" id="A0A2M7FYZ7"/>
<dbReference type="PANTHER" id="PTHR43409:SF16">
    <property type="entry name" value="SLR0320 PROTEIN"/>
    <property type="match status" value="1"/>
</dbReference>
<evidence type="ECO:0000256" key="5">
    <source>
        <dbReference type="ARBA" id="ARBA00023014"/>
    </source>
</evidence>
<dbReference type="PROSITE" id="PS51918">
    <property type="entry name" value="RADICAL_SAM"/>
    <property type="match status" value="1"/>
</dbReference>
<dbReference type="Proteomes" id="UP000231019">
    <property type="component" value="Unassembled WGS sequence"/>
</dbReference>
<dbReference type="Pfam" id="PF02310">
    <property type="entry name" value="B12-binding"/>
    <property type="match status" value="1"/>
</dbReference>
<dbReference type="InterPro" id="IPR034466">
    <property type="entry name" value="Methyltransferase_Class_B"/>
</dbReference>
<evidence type="ECO:0000259" key="6">
    <source>
        <dbReference type="PROSITE" id="PS51332"/>
    </source>
</evidence>
<keyword evidence="2" id="KW-0949">S-adenosyl-L-methionine</keyword>
<reference evidence="8 9" key="1">
    <citation type="submission" date="2017-09" db="EMBL/GenBank/DDBJ databases">
        <title>Depth-based differentiation of microbial function through sediment-hosted aquifers and enrichment of novel symbionts in the deep terrestrial subsurface.</title>
        <authorList>
            <person name="Probst A.J."/>
            <person name="Ladd B."/>
            <person name="Jarett J.K."/>
            <person name="Geller-Mcgrath D.E."/>
            <person name="Sieber C.M."/>
            <person name="Emerson J.B."/>
            <person name="Anantharaman K."/>
            <person name="Thomas B.C."/>
            <person name="Malmstrom R."/>
            <person name="Stieglmeier M."/>
            <person name="Klingl A."/>
            <person name="Woyke T."/>
            <person name="Ryan C.M."/>
            <person name="Banfield J.F."/>
        </authorList>
    </citation>
    <scope>NUCLEOTIDE SEQUENCE [LARGE SCALE GENOMIC DNA]</scope>
    <source>
        <strain evidence="8">CG17_big_fil_post_rev_8_21_14_2_50_48_46</strain>
    </source>
</reference>
<dbReference type="EMBL" id="PFFQ01000059">
    <property type="protein sequence ID" value="PIW14593.1"/>
    <property type="molecule type" value="Genomic_DNA"/>
</dbReference>
<dbReference type="Gene3D" id="3.40.50.280">
    <property type="entry name" value="Cobalamin-binding domain"/>
    <property type="match status" value="1"/>
</dbReference>
<dbReference type="InterPro" id="IPR051198">
    <property type="entry name" value="BchE-like"/>
</dbReference>
<dbReference type="SFLD" id="SFLDS00029">
    <property type="entry name" value="Radical_SAM"/>
    <property type="match status" value="1"/>
</dbReference>
<name>A0A2M7FYZ7_9BACT</name>
<evidence type="ECO:0000313" key="8">
    <source>
        <dbReference type="EMBL" id="PIW14593.1"/>
    </source>
</evidence>
<dbReference type="GO" id="GO:0046872">
    <property type="term" value="F:metal ion binding"/>
    <property type="evidence" value="ECO:0007669"/>
    <property type="project" value="UniProtKB-KW"/>
</dbReference>
<keyword evidence="5" id="KW-0411">Iron-sulfur</keyword>
<dbReference type="Gene3D" id="3.80.30.20">
    <property type="entry name" value="tm_1862 like domain"/>
    <property type="match status" value="1"/>
</dbReference>
<dbReference type="PANTHER" id="PTHR43409">
    <property type="entry name" value="ANAEROBIC MAGNESIUM-PROTOPORPHYRIN IX MONOMETHYL ESTER CYCLASE-RELATED"/>
    <property type="match status" value="1"/>
</dbReference>
<dbReference type="SFLD" id="SFLDG01123">
    <property type="entry name" value="methyltransferase_(Class_B)"/>
    <property type="match status" value="1"/>
</dbReference>
<dbReference type="InterPro" id="IPR023404">
    <property type="entry name" value="rSAM_horseshoe"/>
</dbReference>
<evidence type="ECO:0000256" key="1">
    <source>
        <dbReference type="ARBA" id="ARBA00001966"/>
    </source>
</evidence>
<feature type="domain" description="Radical SAM core" evidence="7">
    <location>
        <begin position="187"/>
        <end position="422"/>
    </location>
</feature>
<dbReference type="InterPro" id="IPR058240">
    <property type="entry name" value="rSAM_sf"/>
</dbReference>
<keyword evidence="4" id="KW-0408">Iron</keyword>
<dbReference type="GO" id="GO:0005829">
    <property type="term" value="C:cytosol"/>
    <property type="evidence" value="ECO:0007669"/>
    <property type="project" value="TreeGrafter"/>
</dbReference>
<dbReference type="SFLD" id="SFLDG01082">
    <property type="entry name" value="B12-binding_domain_containing"/>
    <property type="match status" value="1"/>
</dbReference>
<feature type="domain" description="B12-binding" evidence="6">
    <location>
        <begin position="1"/>
        <end position="142"/>
    </location>
</feature>